<dbReference type="Gene3D" id="1.10.10.520">
    <property type="entry name" value="Ubiquitin activating enzymes (Uba3). Chain: B, domain 2"/>
    <property type="match status" value="1"/>
</dbReference>
<dbReference type="Gene3D" id="3.50.50.80">
    <property type="entry name" value="Ubiquitin-activating enzyme E1, inactive adenylation domain, subdomain 1"/>
    <property type="match status" value="1"/>
</dbReference>
<evidence type="ECO:0000256" key="8">
    <source>
        <dbReference type="ARBA" id="ARBA00022833"/>
    </source>
</evidence>
<keyword evidence="5 11" id="KW-0479">Metal-binding</keyword>
<keyword evidence="4" id="KW-0963">Cytoplasm</keyword>
<comment type="subcellular location">
    <subcellularLocation>
        <location evidence="1">Cytoplasm</location>
    </subcellularLocation>
</comment>
<dbReference type="EMBL" id="KV453910">
    <property type="protein sequence ID" value="ODV81008.1"/>
    <property type="molecule type" value="Genomic_DNA"/>
</dbReference>
<keyword evidence="18" id="KW-1185">Reference proteome</keyword>
<sequence length="609" mass="69322">MAKDTYLKKILGNDRYSRVRQTKILMVGAGGIGCELLKDLVLTGYGEIHIVDLDTITLSNLNRQFLFRHHDIDKSKSLTVAKAVDSFNYFDTKLVPHHGNIMDAKQFPITWWSQFSYIFNALDNLEARRYVNRMCLYLKTPLMESGTTGFDGQIQPIYPYYSECFDCQSKVTPKTFPVCTIRSTPSQPVHCITWAKEFLFHQLFDEVDSSAGGLNDAAKIKSETDDKDEIENMTKEFNELVDLRKLIFNSDARTFFTELVNKIFKVDVERLLLIETLWKSRQKPVPLIITQYEQDLIRILDDQTELQKIFGDETKVWSTLENLVILFKASESLQRRLQGEESFLSFDKDDEDTLNFVTASANLRSIIFNIEVKSKFDIKQIAGNIIPAIATTNAIISGFSSLSGTNYFKYDFEETQDFSRIYQESSSIFISIKPNKYITSASLVGPNERCPTSSIARGLLKLTPVEVKELSLKWLVDKLIEQYDYADEAVALILGKSRLIYDVDFDDNLEKRLGDLSGFTDGELLMVQDDDGELESIELYISIVEDHESDYLPQIKLGPKKAITEESSNGSSGAPDVATDTIVIDEEDEDLVEVTEPVVKKRKIEVEVL</sequence>
<dbReference type="PANTHER" id="PTHR10953">
    <property type="entry name" value="UBIQUITIN-ACTIVATING ENZYME E1"/>
    <property type="match status" value="1"/>
</dbReference>
<dbReference type="GO" id="GO:0005737">
    <property type="term" value="C:cytoplasm"/>
    <property type="evidence" value="ECO:0007669"/>
    <property type="project" value="UniProtKB-SubCell"/>
</dbReference>
<reference evidence="18" key="1">
    <citation type="submission" date="2016-05" db="EMBL/GenBank/DDBJ databases">
        <title>Comparative genomics of biotechnologically important yeasts.</title>
        <authorList>
            <consortium name="DOE Joint Genome Institute"/>
            <person name="Riley R."/>
            <person name="Haridas S."/>
            <person name="Wolfe K.H."/>
            <person name="Lopes M.R."/>
            <person name="Hittinger C.T."/>
            <person name="Goker M."/>
            <person name="Salamov A."/>
            <person name="Wisecaver J."/>
            <person name="Long T.M."/>
            <person name="Aerts A.L."/>
            <person name="Barry K."/>
            <person name="Choi C."/>
            <person name="Clum A."/>
            <person name="Coughlan A.Y."/>
            <person name="Deshpande S."/>
            <person name="Douglass A.P."/>
            <person name="Hanson S.J."/>
            <person name="Klenk H.-P."/>
            <person name="Labutti K."/>
            <person name="Lapidus A."/>
            <person name="Lindquist E."/>
            <person name="Lipzen A."/>
            <person name="Meier-Kolthoff J.P."/>
            <person name="Ohm R.A."/>
            <person name="Otillar R.P."/>
            <person name="Pangilinan J."/>
            <person name="Peng Y."/>
            <person name="Rokas A."/>
            <person name="Rosa C.A."/>
            <person name="Scheuner C."/>
            <person name="Sibirny A.A."/>
            <person name="Slot J.C."/>
            <person name="Stielow J.B."/>
            <person name="Sun H."/>
            <person name="Kurtzman C.P."/>
            <person name="Blackwell M."/>
            <person name="Grigoriev I.V."/>
            <person name="Jeffries T.W."/>
        </authorList>
    </citation>
    <scope>NUCLEOTIDE SEQUENCE [LARGE SCALE GENOMIC DNA]</scope>
    <source>
        <strain evidence="18">NRRL Y-17324</strain>
    </source>
</reference>
<dbReference type="PROSITE" id="PS00865">
    <property type="entry name" value="UBIQUITIN_ACTIVAT_2"/>
    <property type="match status" value="1"/>
</dbReference>
<dbReference type="InterPro" id="IPR045886">
    <property type="entry name" value="ThiF/MoeB/HesA"/>
</dbReference>
<name>A0A1E4SNE2_9ASCO</name>
<dbReference type="InterPro" id="IPR033127">
    <property type="entry name" value="UBQ-activ_enz_E1_Cys_AS"/>
</dbReference>
<dbReference type="GO" id="GO:0019948">
    <property type="term" value="F:SUMO activating enzyme activity"/>
    <property type="evidence" value="ECO:0007669"/>
    <property type="project" value="UniProtKB-UniRule"/>
</dbReference>
<evidence type="ECO:0000256" key="3">
    <source>
        <dbReference type="ARBA" id="ARBA00005673"/>
    </source>
</evidence>
<dbReference type="PIRSF" id="PIRSF039133">
    <property type="entry name" value="SUMO_E1B"/>
    <property type="match status" value="1"/>
</dbReference>
<keyword evidence="7 11" id="KW-0833">Ubl conjugation pathway</keyword>
<feature type="binding site" evidence="13">
    <location>
        <position position="52"/>
    </location>
    <ligand>
        <name>ATP</name>
        <dbReference type="ChEBI" id="CHEBI:30616"/>
    </ligand>
</feature>
<feature type="binding site" evidence="13">
    <location>
        <begin position="123"/>
        <end position="128"/>
    </location>
    <ligand>
        <name>ATP</name>
        <dbReference type="ChEBI" id="CHEBI:30616"/>
    </ligand>
</feature>
<dbReference type="UniPathway" id="UPA00886"/>
<feature type="binding site" evidence="13">
    <location>
        <begin position="28"/>
        <end position="33"/>
    </location>
    <ligand>
        <name>ATP</name>
        <dbReference type="ChEBI" id="CHEBI:30616"/>
    </ligand>
</feature>
<evidence type="ECO:0000256" key="13">
    <source>
        <dbReference type="PIRSR" id="PIRSR039133-2"/>
    </source>
</evidence>
<dbReference type="OrthoDB" id="10255449at2759"/>
<evidence type="ECO:0000256" key="15">
    <source>
        <dbReference type="PROSITE-ProRule" id="PRU10132"/>
    </source>
</evidence>
<feature type="domain" description="THIF-type NAD/FAD binding fold" evidence="16">
    <location>
        <begin position="10"/>
        <end position="402"/>
    </location>
</feature>
<feature type="binding site" evidence="14">
    <location>
        <position position="164"/>
    </location>
    <ligand>
        <name>Zn(2+)</name>
        <dbReference type="ChEBI" id="CHEBI:29105"/>
    </ligand>
</feature>
<keyword evidence="9 11" id="KW-0067">ATP-binding</keyword>
<feature type="active site" description="Glycyl thioester intermediate" evidence="12 15">
    <location>
        <position position="179"/>
    </location>
</feature>
<evidence type="ECO:0000256" key="12">
    <source>
        <dbReference type="PIRSR" id="PIRSR039133-1"/>
    </source>
</evidence>
<dbReference type="GO" id="GO:0046872">
    <property type="term" value="F:metal ion binding"/>
    <property type="evidence" value="ECO:0007669"/>
    <property type="project" value="UniProtKB-KW"/>
</dbReference>
<feature type="binding site" evidence="14">
    <location>
        <position position="450"/>
    </location>
    <ligand>
        <name>Zn(2+)</name>
        <dbReference type="ChEBI" id="CHEBI:29105"/>
    </ligand>
</feature>
<gene>
    <name evidence="17" type="ORF">CANTADRAFT_20557</name>
</gene>
<evidence type="ECO:0000256" key="6">
    <source>
        <dbReference type="ARBA" id="ARBA00022741"/>
    </source>
</evidence>
<evidence type="ECO:0000256" key="4">
    <source>
        <dbReference type="ARBA" id="ARBA00022490"/>
    </source>
</evidence>
<protein>
    <recommendedName>
        <fullName evidence="10 11">Ubiquitin-activating enzyme E1-like</fullName>
    </recommendedName>
</protein>
<dbReference type="Proteomes" id="UP000094285">
    <property type="component" value="Unassembled WGS sequence"/>
</dbReference>
<dbReference type="GO" id="GO:0031510">
    <property type="term" value="C:SUMO activating enzyme complex"/>
    <property type="evidence" value="ECO:0007669"/>
    <property type="project" value="UniProtKB-UniRule"/>
</dbReference>
<dbReference type="STRING" id="984487.A0A1E4SNE2"/>
<evidence type="ECO:0000256" key="7">
    <source>
        <dbReference type="ARBA" id="ARBA00022786"/>
    </source>
</evidence>
<dbReference type="InterPro" id="IPR030661">
    <property type="entry name" value="Uba2"/>
</dbReference>
<evidence type="ECO:0000256" key="11">
    <source>
        <dbReference type="PIRNR" id="PIRNR039133"/>
    </source>
</evidence>
<dbReference type="InterPro" id="IPR023318">
    <property type="entry name" value="Ub_act_enz_dom_a_sf"/>
</dbReference>
<keyword evidence="6 11" id="KW-0547">Nucleotide-binding</keyword>
<dbReference type="InterPro" id="IPR035985">
    <property type="entry name" value="Ubiquitin-activating_enz"/>
</dbReference>
<dbReference type="SUPFAM" id="SSF69572">
    <property type="entry name" value="Activating enzymes of the ubiquitin-like proteins"/>
    <property type="match status" value="1"/>
</dbReference>
<evidence type="ECO:0000256" key="14">
    <source>
        <dbReference type="PIRSR" id="PIRSR039133-3"/>
    </source>
</evidence>
<dbReference type="RefSeq" id="XP_020066130.1">
    <property type="nucleotide sequence ID" value="XM_020206583.1"/>
</dbReference>
<evidence type="ECO:0000259" key="16">
    <source>
        <dbReference type="Pfam" id="PF00899"/>
    </source>
</evidence>
<evidence type="ECO:0000313" key="17">
    <source>
        <dbReference type="EMBL" id="ODV81008.1"/>
    </source>
</evidence>
<proteinExistence type="inferred from homology"/>
<evidence type="ECO:0000256" key="1">
    <source>
        <dbReference type="ARBA" id="ARBA00004496"/>
    </source>
</evidence>
<dbReference type="Pfam" id="PF00899">
    <property type="entry name" value="ThiF"/>
    <property type="match status" value="1"/>
</dbReference>
<dbReference type="PANTHER" id="PTHR10953:SF5">
    <property type="entry name" value="SUMO-ACTIVATING ENZYME SUBUNIT 2"/>
    <property type="match status" value="1"/>
</dbReference>
<accession>A0A1E4SNE2</accession>
<keyword evidence="8 11" id="KW-0862">Zinc</keyword>
<dbReference type="Gene3D" id="3.10.290.20">
    <property type="entry name" value="Ubiquitin-like 2 activating enzyme e1b. Chain: B, domain 3"/>
    <property type="match status" value="1"/>
</dbReference>
<dbReference type="GeneID" id="30980720"/>
<evidence type="ECO:0000256" key="5">
    <source>
        <dbReference type="ARBA" id="ARBA00022723"/>
    </source>
</evidence>
<dbReference type="AlphaFoldDB" id="A0A1E4SNE2"/>
<evidence type="ECO:0000313" key="18">
    <source>
        <dbReference type="Proteomes" id="UP000094285"/>
    </source>
</evidence>
<organism evidence="17 18">
    <name type="scientific">Suhomyces tanzawaensis NRRL Y-17324</name>
    <dbReference type="NCBI Taxonomy" id="984487"/>
    <lineage>
        <taxon>Eukaryota</taxon>
        <taxon>Fungi</taxon>
        <taxon>Dikarya</taxon>
        <taxon>Ascomycota</taxon>
        <taxon>Saccharomycotina</taxon>
        <taxon>Pichiomycetes</taxon>
        <taxon>Debaryomycetaceae</taxon>
        <taxon>Suhomyces</taxon>
    </lineage>
</organism>
<comment type="pathway">
    <text evidence="2 11">Protein modification; protein sumoylation.</text>
</comment>
<evidence type="ECO:0000256" key="10">
    <source>
        <dbReference type="ARBA" id="ARBA00073512"/>
    </source>
</evidence>
<feature type="binding site" evidence="14">
    <location>
        <position position="167"/>
    </location>
    <ligand>
        <name>Zn(2+)</name>
        <dbReference type="ChEBI" id="CHEBI:29105"/>
    </ligand>
</feature>
<comment type="subunit">
    <text evidence="11">Heterodimer.</text>
</comment>
<dbReference type="InterPro" id="IPR042449">
    <property type="entry name" value="Ub-E1_IAD_1"/>
</dbReference>
<dbReference type="GO" id="GO:0005524">
    <property type="term" value="F:ATP binding"/>
    <property type="evidence" value="ECO:0007669"/>
    <property type="project" value="UniProtKB-UniRule"/>
</dbReference>
<evidence type="ECO:0000256" key="2">
    <source>
        <dbReference type="ARBA" id="ARBA00004718"/>
    </source>
</evidence>
<feature type="binding site" evidence="13">
    <location>
        <position position="76"/>
    </location>
    <ligand>
        <name>ATP</name>
        <dbReference type="ChEBI" id="CHEBI:30616"/>
    </ligand>
</feature>
<comment type="similarity">
    <text evidence="3 11">Belongs to the ubiquitin-activating E1 family.</text>
</comment>
<dbReference type="InterPro" id="IPR000594">
    <property type="entry name" value="ThiF_NAD_FAD-bd"/>
</dbReference>
<dbReference type="GO" id="GO:0016925">
    <property type="term" value="P:protein sumoylation"/>
    <property type="evidence" value="ECO:0007669"/>
    <property type="project" value="UniProtKB-UniRule"/>
</dbReference>
<dbReference type="FunFam" id="3.50.50.80:FF:000004">
    <property type="entry name" value="Ubiquitin-activating enzyme E1-like"/>
    <property type="match status" value="1"/>
</dbReference>
<dbReference type="PROSITE" id="PS51257">
    <property type="entry name" value="PROKAR_LIPOPROTEIN"/>
    <property type="match status" value="1"/>
</dbReference>
<evidence type="ECO:0000256" key="9">
    <source>
        <dbReference type="ARBA" id="ARBA00022840"/>
    </source>
</evidence>
<feature type="binding site" evidence="13">
    <location>
        <begin position="60"/>
        <end position="63"/>
    </location>
    <ligand>
        <name>ATP</name>
        <dbReference type="ChEBI" id="CHEBI:30616"/>
    </ligand>
</feature>